<protein>
    <submittedName>
        <fullName evidence="7">Translation initiation factor 3 protein</fullName>
    </submittedName>
</protein>
<feature type="compositionally biased region" description="Basic and acidic residues" evidence="4">
    <location>
        <begin position="225"/>
        <end position="242"/>
    </location>
</feature>
<dbReference type="RefSeq" id="NP_001190874.1">
    <property type="nucleotide sequence ID" value="NM_001203945.1"/>
</dbReference>
<feature type="domain" description="Translation initiation factor 3 C-terminal" evidence="5">
    <location>
        <begin position="142"/>
        <end position="219"/>
    </location>
</feature>
<dbReference type="SUPFAM" id="SSF54364">
    <property type="entry name" value="Translation initiation factor IF3, N-terminal domain"/>
    <property type="match status" value="1"/>
</dbReference>
<evidence type="ECO:0007829" key="10">
    <source>
        <dbReference type="PeptideAtlas" id="F4JQD8"/>
    </source>
</evidence>
<keyword evidence="2 7" id="KW-0396">Initiation factor</keyword>
<dbReference type="PANTHER" id="PTHR10938">
    <property type="entry name" value="TRANSLATION INITIATION FACTOR IF-3"/>
    <property type="match status" value="1"/>
</dbReference>
<dbReference type="SMR" id="F4JQD8"/>
<dbReference type="ExpressionAtlas" id="F4JQD8">
    <property type="expression patterns" value="baseline and differential"/>
</dbReference>
<dbReference type="InterPro" id="IPR036788">
    <property type="entry name" value="T_IF-3_C_sf"/>
</dbReference>
<organism evidence="7 8">
    <name type="scientific">Arabidopsis thaliana</name>
    <name type="common">Mouse-ear cress</name>
    <dbReference type="NCBI Taxonomy" id="3702"/>
    <lineage>
        <taxon>Eukaryota</taxon>
        <taxon>Viridiplantae</taxon>
        <taxon>Streptophyta</taxon>
        <taxon>Embryophyta</taxon>
        <taxon>Tracheophyta</taxon>
        <taxon>Spermatophyta</taxon>
        <taxon>Magnoliopsida</taxon>
        <taxon>eudicotyledons</taxon>
        <taxon>Gunneridae</taxon>
        <taxon>Pentapetalae</taxon>
        <taxon>rosids</taxon>
        <taxon>malvids</taxon>
        <taxon>Brassicales</taxon>
        <taxon>Brassicaceae</taxon>
        <taxon>Camelineae</taxon>
        <taxon>Arabidopsis</taxon>
    </lineage>
</organism>
<sequence length="253" mass="28240">MAGITSTVGFNAILAGATKTVSHPVKSKLFGLRLCVPEFSIVSLSPYHHRRCPAITCRYGGGGGGGSRFPGDRRGRQKESEDDDSLDISAIRSATVRLIDDQQNMIGLVSKEEAVRRAEDAELDLVILSPDADPPVVRMMDYSYNIDQHDYSVRMRAARKFLQDGDKVKVIVNMKGRENEFRNIAIELLRRFQTEIGELGTEESKNFRDRNLFIVLVPNKEVIRKVQEPPPKKKKKPADDKVSAANITATQDI</sequence>
<evidence type="ECO:0000256" key="1">
    <source>
        <dbReference type="ARBA" id="ARBA00005439"/>
    </source>
</evidence>
<dbReference type="Gene3D" id="3.30.110.10">
    <property type="entry name" value="Translation initiation factor 3 (IF-3), C-terminal domain"/>
    <property type="match status" value="1"/>
</dbReference>
<dbReference type="Proteomes" id="UP000006548">
    <property type="component" value="Chromosome 4"/>
</dbReference>
<dbReference type="InterPro" id="IPR019815">
    <property type="entry name" value="Translation_initiation_fac_3_C"/>
</dbReference>
<evidence type="ECO:0000256" key="4">
    <source>
        <dbReference type="SAM" id="MobiDB-lite"/>
    </source>
</evidence>
<dbReference type="GO" id="GO:0003743">
    <property type="term" value="F:translation initiation factor activity"/>
    <property type="evidence" value="ECO:0007669"/>
    <property type="project" value="UniProtKB-KW"/>
</dbReference>
<dbReference type="GO" id="GO:0005737">
    <property type="term" value="C:cytoplasm"/>
    <property type="evidence" value="ECO:0007669"/>
    <property type="project" value="UniProtKB-ARBA"/>
</dbReference>
<dbReference type="AlphaFoldDB" id="F4JQD8"/>
<dbReference type="Pfam" id="PF00707">
    <property type="entry name" value="IF3_C"/>
    <property type="match status" value="1"/>
</dbReference>
<proteinExistence type="evidence at protein level"/>
<reference evidence="7 8" key="1">
    <citation type="journal article" date="1999" name="Nature">
        <title>Sequence and analysis of chromosome 4 of the plant Arabidopsis thaliana.</title>
        <authorList>
            <consortium name="EU"/>
            <consortium name="CSHL and WU Arabidopsis Sequencing Project"/>
            <person name="Mayer K."/>
            <person name="Schuller C."/>
            <person name="Wambutt R."/>
            <person name="Murphy G."/>
            <person name="Volckaert G."/>
            <person name="Pohl T."/>
            <person name="Dusterhoft A."/>
            <person name="Stiekema W."/>
            <person name="Entian K.D."/>
            <person name="Terryn N."/>
            <person name="Harris B."/>
            <person name="Ansorge W."/>
            <person name="Brandt P."/>
            <person name="Grivell L."/>
            <person name="Rieger M."/>
            <person name="Weichselgartner M."/>
            <person name="de Simone V."/>
            <person name="Obermaier B."/>
            <person name="Mache R."/>
            <person name="Muller M."/>
            <person name="Kreis M."/>
            <person name="Delseny M."/>
            <person name="Puigdomenech P."/>
            <person name="Watson M."/>
            <person name="Schmidtheini T."/>
            <person name="Reichert B."/>
            <person name="Portatelle D."/>
            <person name="Perez-Alonso M."/>
            <person name="Boutry M."/>
            <person name="Bancroft I."/>
            <person name="Vos P."/>
            <person name="Hoheisel J."/>
            <person name="Zimmermann W."/>
            <person name="Wedler H."/>
            <person name="Ridley P."/>
            <person name="Langham S.A."/>
            <person name="McCullagh B."/>
            <person name="Bilham L."/>
            <person name="Robben J."/>
            <person name="Van der Schueren J."/>
            <person name="Grymonprez B."/>
            <person name="Chuang Y.J."/>
            <person name="Vandenbussche F."/>
            <person name="Braeken M."/>
            <person name="Weltjens I."/>
            <person name="Voet M."/>
            <person name="Bastiaens I."/>
            <person name="Aert R."/>
            <person name="Defoor E."/>
            <person name="Weitzenegger T."/>
            <person name="Bothe G."/>
            <person name="Ramsperger U."/>
            <person name="Hilbert H."/>
            <person name="Braun M."/>
            <person name="Holzer E."/>
            <person name="Brandt A."/>
            <person name="Peters S."/>
            <person name="van Staveren M."/>
            <person name="Dirske W."/>
            <person name="Mooijman P."/>
            <person name="Klein Lankhorst R."/>
            <person name="Rose M."/>
            <person name="Hauf J."/>
            <person name="Kotter P."/>
            <person name="Berneiser S."/>
            <person name="Hempel S."/>
            <person name="Feldpausch M."/>
            <person name="Lamberth S."/>
            <person name="Van den Daele H."/>
            <person name="De Keyser A."/>
            <person name="Buysshaert C."/>
            <person name="Gielen J."/>
            <person name="Villarroel R."/>
            <person name="De Clercq R."/>
            <person name="Van Montagu M."/>
            <person name="Rogers J."/>
            <person name="Cronin A."/>
            <person name="Quail M."/>
            <person name="Bray-Allen S."/>
            <person name="Clark L."/>
            <person name="Doggett J."/>
            <person name="Hall S."/>
            <person name="Kay M."/>
            <person name="Lennard N."/>
            <person name="McLay K."/>
            <person name="Mayes R."/>
            <person name="Pettett A."/>
            <person name="Rajandream M.A."/>
            <person name="Lyne M."/>
            <person name="Benes V."/>
            <person name="Rechmann S."/>
            <person name="Borkova D."/>
            <person name="Blocker H."/>
            <person name="Scharfe M."/>
            <person name="Grimm M."/>
            <person name="Lohnert T.H."/>
            <person name="Dose S."/>
            <person name="de Haan M."/>
            <person name="Maarse A."/>
            <person name="Schafer M."/>
            <person name="Muller-Auer S."/>
            <person name="Gabel C."/>
            <person name="Fuchs M."/>
            <person name="Fartmann B."/>
            <person name="Granderath K."/>
            <person name="Dauner D."/>
            <person name="Herzl A."/>
            <person name="Neumann S."/>
            <person name="Argiriou A."/>
            <person name="Vitale D."/>
            <person name="Liguori R."/>
            <person name="Piravandi E."/>
            <person name="Massenet O."/>
            <person name="Quigley F."/>
            <person name="Clabauld G."/>
            <person name="Mundlein A."/>
            <person name="Felber R."/>
            <person name="Schnabl S."/>
            <person name="Hiller R."/>
            <person name="Schmidt W."/>
            <person name="Lecharny A."/>
            <person name="Aubourg S."/>
            <person name="Chefdor F."/>
            <person name="Cooke R."/>
            <person name="Berger C."/>
            <person name="Montfort A."/>
            <person name="Casacuberta E."/>
            <person name="Gibbons T."/>
            <person name="Weber N."/>
            <person name="Vandenbol M."/>
            <person name="Bargues M."/>
            <person name="Terol J."/>
            <person name="Torres A."/>
            <person name="Perez-Perez A."/>
            <person name="Purnelle B."/>
            <person name="Bent E."/>
            <person name="Johnson S."/>
            <person name="Tacon D."/>
            <person name="Jesse T."/>
            <person name="Heijnen L."/>
            <person name="Schwarz S."/>
            <person name="Scholler P."/>
            <person name="Heber S."/>
            <person name="Francs P."/>
            <person name="Bielke C."/>
            <person name="Frishman D."/>
            <person name="Haase D."/>
            <person name="Lemcke K."/>
            <person name="Mewes H.W."/>
            <person name="Stocker S."/>
            <person name="Zaccaria P."/>
            <person name="Bevan M."/>
            <person name="Wilson R.K."/>
            <person name="de la Bastide M."/>
            <person name="Habermann K."/>
            <person name="Parnell L."/>
            <person name="Dedhia N."/>
            <person name="Gnoj L."/>
            <person name="Schutz K."/>
            <person name="Huang E."/>
            <person name="Spiegel L."/>
            <person name="Sehkon M."/>
            <person name="Murray J."/>
            <person name="Sheet P."/>
            <person name="Cordes M."/>
            <person name="Abu-Threideh J."/>
            <person name="Stoneking T."/>
            <person name="Kalicki J."/>
            <person name="Graves T."/>
            <person name="Harmon G."/>
            <person name="Edwards J."/>
            <person name="Latreille P."/>
            <person name="Courtney L."/>
            <person name="Cloud J."/>
            <person name="Abbott A."/>
            <person name="Scott K."/>
            <person name="Johnson D."/>
            <person name="Minx P."/>
            <person name="Bentley D."/>
            <person name="Fulton B."/>
            <person name="Miller N."/>
            <person name="Greco T."/>
            <person name="Kemp K."/>
            <person name="Kramer J."/>
            <person name="Fulton L."/>
            <person name="Mardis E."/>
            <person name="Dante M."/>
            <person name="Pepin K."/>
            <person name="Hillier L."/>
            <person name="Nelson J."/>
            <person name="Spieth J."/>
            <person name="Ryan E."/>
            <person name="Andrews S."/>
            <person name="Geisel C."/>
            <person name="Layman D."/>
            <person name="Du H."/>
            <person name="Ali J."/>
            <person name="Berghoff A."/>
            <person name="Jones K."/>
            <person name="Drone K."/>
            <person name="Cotton M."/>
            <person name="Joshu C."/>
            <person name="Antonoiu B."/>
            <person name="Zidanic M."/>
            <person name="Strong C."/>
            <person name="Sun H."/>
            <person name="Lamar B."/>
            <person name="Yordan C."/>
            <person name="Ma P."/>
            <person name="Zhong J."/>
            <person name="Preston R."/>
            <person name="Vil D."/>
            <person name="Shekher M."/>
            <person name="Matero A."/>
            <person name="Shah R."/>
            <person name="Swaby I.K."/>
            <person name="O'Shaughnessy A."/>
            <person name="Rodriguez M."/>
            <person name="Hoffmann J."/>
            <person name="Till S."/>
            <person name="Granat S."/>
            <person name="Shohdy N."/>
            <person name="Hasegawa A."/>
            <person name="Hameed A."/>
            <person name="Lodhi M."/>
            <person name="Johnson A."/>
            <person name="Chen E."/>
            <person name="Marra M."/>
            <person name="Martienssen R."/>
            <person name="McCombie W.R."/>
        </authorList>
    </citation>
    <scope>NUCLEOTIDE SEQUENCE [LARGE SCALE GENOMIC DNA]</scope>
    <source>
        <strain evidence="8">cv. Columbia</strain>
    </source>
</reference>
<comment type="similarity">
    <text evidence="1">Belongs to the IF-3 family.</text>
</comment>
<evidence type="ECO:0007829" key="11">
    <source>
        <dbReference type="ProteomicsDB" id="F4JQD8"/>
    </source>
</evidence>
<dbReference type="TAIR" id="AT4G30690">
    <property type="gene designation" value="ATINFC-4"/>
</dbReference>
<dbReference type="GeneID" id="829192"/>
<evidence type="ECO:0000313" key="6">
    <source>
        <dbReference type="Araport" id="AT4G30690"/>
    </source>
</evidence>
<keyword evidence="10 11" id="KW-1267">Proteomics identification</keyword>
<dbReference type="EMBL" id="CP002687">
    <property type="protein sequence ID" value="AEE85797.1"/>
    <property type="molecule type" value="Genomic_DNA"/>
</dbReference>
<evidence type="ECO:0000313" key="9">
    <source>
        <dbReference type="TAIR" id="AT4G30690"/>
    </source>
</evidence>
<dbReference type="Araport" id="AT4G30690"/>
<keyword evidence="8" id="KW-1185">Reference proteome</keyword>
<evidence type="ECO:0000313" key="8">
    <source>
        <dbReference type="Proteomes" id="UP000006548"/>
    </source>
</evidence>
<dbReference type="SUPFAM" id="SSF55200">
    <property type="entry name" value="Translation initiation factor IF3, C-terminal domain"/>
    <property type="match status" value="1"/>
</dbReference>
<dbReference type="InterPro" id="IPR036787">
    <property type="entry name" value="T_IF-3_N_sf"/>
</dbReference>
<accession>F4JQD8</accession>
<dbReference type="FunFam" id="3.30.110.10:FF:000003">
    <property type="entry name" value="Translation initiation factor IF-3"/>
    <property type="match status" value="1"/>
</dbReference>
<evidence type="ECO:0000259" key="5">
    <source>
        <dbReference type="Pfam" id="PF00707"/>
    </source>
</evidence>
<name>F4JQD8_ARATH</name>
<feature type="region of interest" description="Disordered" evidence="4">
    <location>
        <begin position="63"/>
        <end position="86"/>
    </location>
</feature>
<evidence type="ECO:0000256" key="3">
    <source>
        <dbReference type="ARBA" id="ARBA00022917"/>
    </source>
</evidence>
<dbReference type="PANTHER" id="PTHR10938:SF0">
    <property type="entry name" value="TRANSLATION INITIATION FACTOR IF-3, MITOCHONDRIAL"/>
    <property type="match status" value="1"/>
</dbReference>
<gene>
    <name evidence="9" type="primary">ATINFC-4</name>
    <name evidence="6 7" type="ordered locus">At4g30690</name>
    <name evidence="7" type="ORF">T10C21.40</name>
    <name evidence="7" type="ORF">T10C21_40</name>
</gene>
<evidence type="ECO:0000256" key="2">
    <source>
        <dbReference type="ARBA" id="ARBA00022540"/>
    </source>
</evidence>
<keyword evidence="3" id="KW-0648">Protein biosynthesis</keyword>
<feature type="region of interest" description="Disordered" evidence="4">
    <location>
        <begin position="225"/>
        <end position="253"/>
    </location>
</feature>
<dbReference type="OrthoDB" id="21573at2759"/>
<feature type="compositionally biased region" description="Basic and acidic residues" evidence="4">
    <location>
        <begin position="70"/>
        <end position="79"/>
    </location>
</feature>
<evidence type="ECO:0000313" key="7">
    <source>
        <dbReference type="EMBL" id="AEE85797.1"/>
    </source>
</evidence>
<reference evidence="8" key="2">
    <citation type="journal article" date="2017" name="Plant J.">
        <title>Araport11: a complete reannotation of the Arabidopsis thaliana reference genome.</title>
        <authorList>
            <person name="Cheng C.Y."/>
            <person name="Krishnakumar V."/>
            <person name="Chan A.P."/>
            <person name="Thibaud-Nissen F."/>
            <person name="Schobel S."/>
            <person name="Town C.D."/>
        </authorList>
    </citation>
    <scope>GENOME REANNOTATION</scope>
    <source>
        <strain evidence="8">cv. Columbia</strain>
    </source>
</reference>
<dbReference type="InterPro" id="IPR001288">
    <property type="entry name" value="Translation_initiation_fac_3"/>
</dbReference>